<name>A7NPY9_ROSCS</name>
<dbReference type="SMART" id="SM00880">
    <property type="entry name" value="CHAD"/>
    <property type="match status" value="1"/>
</dbReference>
<dbReference type="KEGG" id="rca:Rcas_3586"/>
<dbReference type="PROSITE" id="PS51708">
    <property type="entry name" value="CHAD"/>
    <property type="match status" value="1"/>
</dbReference>
<dbReference type="PANTHER" id="PTHR39339:SF1">
    <property type="entry name" value="CHAD DOMAIN-CONTAINING PROTEIN"/>
    <property type="match status" value="1"/>
</dbReference>
<proteinExistence type="predicted"/>
<dbReference type="Gene3D" id="1.10.3210.10">
    <property type="entry name" value="Hypothetical protein af1432"/>
    <property type="match status" value="1"/>
</dbReference>
<protein>
    <submittedName>
        <fullName evidence="4">CHAD domain containing protein</fullName>
    </submittedName>
</protein>
<dbReference type="eggNOG" id="COG5607">
    <property type="taxonomic scope" value="Bacteria"/>
</dbReference>
<dbReference type="Gene3D" id="1.40.20.10">
    <property type="entry name" value="CHAD domain"/>
    <property type="match status" value="1"/>
</dbReference>
<dbReference type="AlphaFoldDB" id="A7NPY9"/>
<organism evidence="4 5">
    <name type="scientific">Roseiflexus castenholzii (strain DSM 13941 / HLO8)</name>
    <dbReference type="NCBI Taxonomy" id="383372"/>
    <lineage>
        <taxon>Bacteria</taxon>
        <taxon>Bacillati</taxon>
        <taxon>Chloroflexota</taxon>
        <taxon>Chloroflexia</taxon>
        <taxon>Chloroflexales</taxon>
        <taxon>Roseiflexineae</taxon>
        <taxon>Roseiflexaceae</taxon>
        <taxon>Roseiflexus</taxon>
    </lineage>
</organism>
<sequence>MDQQRVNPIEVELKFRVGDPAIFRALSRPMTLGDFQLKPVGDGEHQHNTYYDTPDFRLRAQHYGLRVRTVGHHRIATLKGETQSRDGLHQRPEWEMPVESDDPQRWSPGDVRDRAFALAGGAPLQPVLTIETLRRLVYVWQGSRRVAEIALDEGVIYAGGREQMFYELEIELLPEGTREDLDTLGALLQAQFPLQPDNLSKLARGLALLDEAVLDAEDAAKRLKGGDVISASTEQSLIRLLALTLLDRAIPEGAFLPVHRRLLGLAAACYDAALAAGVEVPERAARDMVLSAQIDDLDADQQALAAALPGMVRARVRPRRDPAFIRLSESDQKMALRLGAILRLAAALVEQSIRTLAVAHTNGAVALTLAPGTDDVLEPITARSDLWRDQIGPVTFAVVEHDALAPLPVEPPDPAFAVLKLTDGLQGGEPLTEGARRMLRRTFERLLARIDAVAKDEDPEDVHDARVATRRLRASLQVVEGIFDPDLVRELRRGLRRVAQSLGVVRDYDVFLESVRAFRDQLPEERRSITAPLIAAIESVRASARERLLADLESKRFGRFLRQCAAFLTTPGAGVVDQSETGAPTRVRDFAGSAIWRRYEQWRAFDAVLDGASDEVRHMARIAGKRLRYTLEFFADALGPGVDQALGPLMELQELLGNLQDAAVARAHIRALGLADDPGAQEYLAALDAAHDRLLAGFARLWAKVDSVTYRRRLFELIIRM</sequence>
<gene>
    <name evidence="4" type="ordered locus">Rcas_3586</name>
</gene>
<dbReference type="EMBL" id="CP000804">
    <property type="protein sequence ID" value="ABU59635.1"/>
    <property type="molecule type" value="Genomic_DNA"/>
</dbReference>
<evidence type="ECO:0000313" key="5">
    <source>
        <dbReference type="Proteomes" id="UP000000263"/>
    </source>
</evidence>
<reference evidence="4 5" key="1">
    <citation type="submission" date="2007-08" db="EMBL/GenBank/DDBJ databases">
        <title>Complete sequence of Roseiflexus castenholzii DSM 13941.</title>
        <authorList>
            <consortium name="US DOE Joint Genome Institute"/>
            <person name="Copeland A."/>
            <person name="Lucas S."/>
            <person name="Lapidus A."/>
            <person name="Barry K."/>
            <person name="Glavina del Rio T."/>
            <person name="Dalin E."/>
            <person name="Tice H."/>
            <person name="Pitluck S."/>
            <person name="Thompson L.S."/>
            <person name="Brettin T."/>
            <person name="Bruce D."/>
            <person name="Detter J.C."/>
            <person name="Han C."/>
            <person name="Tapia R."/>
            <person name="Schmutz J."/>
            <person name="Larimer F."/>
            <person name="Land M."/>
            <person name="Hauser L."/>
            <person name="Kyrpides N."/>
            <person name="Mikhailova N."/>
            <person name="Bryant D.A."/>
            <person name="Hanada S."/>
            <person name="Tsukatani Y."/>
            <person name="Richardson P."/>
        </authorList>
    </citation>
    <scope>NUCLEOTIDE SEQUENCE [LARGE SCALE GENOMIC DNA]</scope>
    <source>
        <strain evidence="5">DSM 13941 / HLO8</strain>
    </source>
</reference>
<evidence type="ECO:0000256" key="1">
    <source>
        <dbReference type="SAM" id="MobiDB-lite"/>
    </source>
</evidence>
<feature type="region of interest" description="Disordered" evidence="1">
    <location>
        <begin position="82"/>
        <end position="106"/>
    </location>
</feature>
<feature type="domain" description="CYTH" evidence="2">
    <location>
        <begin position="8"/>
        <end position="212"/>
    </location>
</feature>
<dbReference type="InterPro" id="IPR023577">
    <property type="entry name" value="CYTH_domain"/>
</dbReference>
<dbReference type="InterPro" id="IPR033469">
    <property type="entry name" value="CYTH-like_dom_sf"/>
</dbReference>
<keyword evidence="5" id="KW-1185">Reference proteome</keyword>
<dbReference type="PANTHER" id="PTHR39339">
    <property type="entry name" value="SLR1444 PROTEIN"/>
    <property type="match status" value="1"/>
</dbReference>
<dbReference type="PROSITE" id="PS51707">
    <property type="entry name" value="CYTH"/>
    <property type="match status" value="1"/>
</dbReference>
<dbReference type="Pfam" id="PF05235">
    <property type="entry name" value="CHAD"/>
    <property type="match status" value="1"/>
</dbReference>
<dbReference type="InterPro" id="IPR007899">
    <property type="entry name" value="CHAD_dom"/>
</dbReference>
<evidence type="ECO:0000313" key="4">
    <source>
        <dbReference type="EMBL" id="ABU59635.1"/>
    </source>
</evidence>
<dbReference type="eggNOG" id="COG3025">
    <property type="taxonomic scope" value="Bacteria"/>
</dbReference>
<dbReference type="Pfam" id="PF01928">
    <property type="entry name" value="CYTH"/>
    <property type="match status" value="1"/>
</dbReference>
<evidence type="ECO:0000259" key="2">
    <source>
        <dbReference type="PROSITE" id="PS51707"/>
    </source>
</evidence>
<dbReference type="CDD" id="cd07756">
    <property type="entry name" value="CYTH-like_Pase_CHAD"/>
    <property type="match status" value="1"/>
</dbReference>
<dbReference type="Gene3D" id="2.40.320.10">
    <property type="entry name" value="Hypothetical Protein Pfu-838710-001"/>
    <property type="match status" value="1"/>
</dbReference>
<dbReference type="RefSeq" id="WP_012122058.1">
    <property type="nucleotide sequence ID" value="NC_009767.1"/>
</dbReference>
<dbReference type="STRING" id="383372.Rcas_3586"/>
<evidence type="ECO:0000259" key="3">
    <source>
        <dbReference type="PROSITE" id="PS51708"/>
    </source>
</evidence>
<dbReference type="SMART" id="SM01118">
    <property type="entry name" value="CYTH"/>
    <property type="match status" value="1"/>
</dbReference>
<feature type="domain" description="CHAD" evidence="3">
    <location>
        <begin position="428"/>
        <end position="707"/>
    </location>
</feature>
<dbReference type="HOGENOM" id="CLU_331947_0_0_0"/>
<dbReference type="InterPro" id="IPR038186">
    <property type="entry name" value="CHAD_dom_sf"/>
</dbReference>
<feature type="compositionally biased region" description="Basic and acidic residues" evidence="1">
    <location>
        <begin position="82"/>
        <end position="94"/>
    </location>
</feature>
<dbReference type="SUPFAM" id="SSF55154">
    <property type="entry name" value="CYTH-like phosphatases"/>
    <property type="match status" value="1"/>
</dbReference>
<dbReference type="OrthoDB" id="3034217at2"/>
<dbReference type="Proteomes" id="UP000000263">
    <property type="component" value="Chromosome"/>
</dbReference>
<accession>A7NPY9</accession>